<evidence type="ECO:0000313" key="1">
    <source>
        <dbReference type="EMBL" id="TBU34168.1"/>
    </source>
</evidence>
<organism evidence="1">
    <name type="scientific">Dichomitus squalens</name>
    <dbReference type="NCBI Taxonomy" id="114155"/>
    <lineage>
        <taxon>Eukaryota</taxon>
        <taxon>Fungi</taxon>
        <taxon>Dikarya</taxon>
        <taxon>Basidiomycota</taxon>
        <taxon>Agaricomycotina</taxon>
        <taxon>Agaricomycetes</taxon>
        <taxon>Polyporales</taxon>
        <taxon>Polyporaceae</taxon>
        <taxon>Dichomitus</taxon>
    </lineage>
</organism>
<dbReference type="Proteomes" id="UP000292957">
    <property type="component" value="Unassembled WGS sequence"/>
</dbReference>
<reference evidence="1" key="1">
    <citation type="submission" date="2019-01" db="EMBL/GenBank/DDBJ databases">
        <title>Draft genome sequences of three monokaryotic isolates of the white-rot basidiomycete fungus Dichomitus squalens.</title>
        <authorList>
            <consortium name="DOE Joint Genome Institute"/>
            <person name="Lopez S.C."/>
            <person name="Andreopoulos B."/>
            <person name="Pangilinan J."/>
            <person name="Lipzen A."/>
            <person name="Riley R."/>
            <person name="Ahrendt S."/>
            <person name="Ng V."/>
            <person name="Barry K."/>
            <person name="Daum C."/>
            <person name="Grigoriev I.V."/>
            <person name="Hilden K.S."/>
            <person name="Makela M.R."/>
            <person name="de Vries R.P."/>
        </authorList>
    </citation>
    <scope>NUCLEOTIDE SEQUENCE [LARGE SCALE GENOMIC DNA]</scope>
    <source>
        <strain evidence="1">OM18370.1</strain>
    </source>
</reference>
<dbReference type="EMBL" id="ML143389">
    <property type="protein sequence ID" value="TBU34168.1"/>
    <property type="molecule type" value="Genomic_DNA"/>
</dbReference>
<gene>
    <name evidence="1" type="ORF">BD311DRAFT_345312</name>
</gene>
<protein>
    <submittedName>
        <fullName evidence="1">Uncharacterized protein</fullName>
    </submittedName>
</protein>
<accession>A0A4Q9N2S4</accession>
<proteinExistence type="predicted"/>
<name>A0A4Q9N2S4_9APHY</name>
<dbReference type="AlphaFoldDB" id="A0A4Q9N2S4"/>
<sequence length="136" mass="15847">MPSVQWLRHTRRVPRSRSESLPNRQFLSDVVKSHDLILFGSLFWPIDPDNIPFVISHGAHYAEEIPVEVQKKFARPFWPTGFLSKRFLSTRRLDGIFRMEITMLASRRTNARSGSLAKFMNYHTMSSSIRWPVSAD</sequence>